<dbReference type="OrthoDB" id="66977at2759"/>
<dbReference type="Proteomes" id="UP000001555">
    <property type="component" value="Unassembled WGS sequence"/>
</dbReference>
<dbReference type="EMBL" id="DS734834">
    <property type="protein sequence ID" value="EEC07153.1"/>
    <property type="molecule type" value="Genomic_DNA"/>
</dbReference>
<keyword evidence="3" id="KW-0067">ATP-binding</keyword>
<evidence type="ECO:0000259" key="2">
    <source>
        <dbReference type="SMART" id="SM00847"/>
    </source>
</evidence>
<dbReference type="PANTHER" id="PTHR18934">
    <property type="entry name" value="ATP-DEPENDENT RNA HELICASE"/>
    <property type="match status" value="1"/>
</dbReference>
<dbReference type="VEuPathDB" id="VectorBase:ISCW018549"/>
<reference evidence="3 5" key="1">
    <citation type="submission" date="2008-03" db="EMBL/GenBank/DDBJ databases">
        <title>Annotation of Ixodes scapularis.</title>
        <authorList>
            <consortium name="Ixodes scapularis Genome Project Consortium"/>
            <person name="Caler E."/>
            <person name="Hannick L.I."/>
            <person name="Bidwell S."/>
            <person name="Joardar V."/>
            <person name="Thiagarajan M."/>
            <person name="Amedeo P."/>
            <person name="Galinsky K.J."/>
            <person name="Schobel S."/>
            <person name="Inman J."/>
            <person name="Hostetler J."/>
            <person name="Miller J."/>
            <person name="Hammond M."/>
            <person name="Megy K."/>
            <person name="Lawson D."/>
            <person name="Kodira C."/>
            <person name="Sutton G."/>
            <person name="Meyer J."/>
            <person name="Hill C.A."/>
            <person name="Birren B."/>
            <person name="Nene V."/>
            <person name="Collins F."/>
            <person name="Alarcon-Chaidez F."/>
            <person name="Wikel S."/>
            <person name="Strausberg R."/>
        </authorList>
    </citation>
    <scope>NUCLEOTIDE SEQUENCE [LARGE SCALE GENOMIC DNA]</scope>
    <source>
        <strain evidence="5">Wikel</strain>
        <strain evidence="3">Wikel colony</strain>
    </source>
</reference>
<reference evidence="4" key="2">
    <citation type="submission" date="2020-05" db="UniProtKB">
        <authorList>
            <consortium name="EnsemblMetazoa"/>
        </authorList>
    </citation>
    <scope>IDENTIFICATION</scope>
    <source>
        <strain evidence="4">wikel</strain>
    </source>
</reference>
<evidence type="ECO:0000313" key="5">
    <source>
        <dbReference type="Proteomes" id="UP000001555"/>
    </source>
</evidence>
<protein>
    <submittedName>
        <fullName evidence="3 4">ATP-dependent RNA helicase, putative</fullName>
    </submittedName>
</protein>
<keyword evidence="5" id="KW-1185">Reference proteome</keyword>
<dbReference type="InParanoid" id="B7PKN1"/>
<dbReference type="Gene3D" id="1.20.120.1080">
    <property type="match status" value="1"/>
</dbReference>
<dbReference type="EMBL" id="ABJB011015267">
    <property type="status" value="NOT_ANNOTATED_CDS"/>
    <property type="molecule type" value="Genomic_DNA"/>
</dbReference>
<accession>B7PKN1</accession>
<gene>
    <name evidence="3" type="ORF">IscW_ISCW018549</name>
</gene>
<dbReference type="EMBL" id="ABJB010926200">
    <property type="status" value="NOT_ANNOTATED_CDS"/>
    <property type="molecule type" value="Genomic_DNA"/>
</dbReference>
<dbReference type="SMART" id="SM00847">
    <property type="entry name" value="HA2"/>
    <property type="match status" value="1"/>
</dbReference>
<dbReference type="EnsemblMetazoa" id="ISCW018549-RA">
    <property type="protein sequence ID" value="ISCW018549-PA"/>
    <property type="gene ID" value="ISCW018549"/>
</dbReference>
<dbReference type="VEuPathDB" id="VectorBase:ISCP_037875"/>
<name>B7PKN1_IXOSC</name>
<dbReference type="PANTHER" id="PTHR18934:SF113">
    <property type="entry name" value="ATP-DEPENDENT RNA HELICASE TDRD9"/>
    <property type="match status" value="1"/>
</dbReference>
<evidence type="ECO:0000256" key="1">
    <source>
        <dbReference type="ARBA" id="ARBA00022490"/>
    </source>
</evidence>
<dbReference type="EMBL" id="ABJB010853031">
    <property type="status" value="NOT_ANNOTATED_CDS"/>
    <property type="molecule type" value="Genomic_DNA"/>
</dbReference>
<dbReference type="EMBL" id="ABJB010145239">
    <property type="status" value="NOT_ANNOTATED_CDS"/>
    <property type="molecule type" value="Genomic_DNA"/>
</dbReference>
<dbReference type="HOGENOM" id="CLU_1225990_0_0_1"/>
<keyword evidence="3" id="KW-0547">Nucleotide-binding</keyword>
<evidence type="ECO:0000313" key="4">
    <source>
        <dbReference type="EnsemblMetazoa" id="ISCW018549-PA"/>
    </source>
</evidence>
<dbReference type="InterPro" id="IPR007502">
    <property type="entry name" value="Helicase-assoc_dom"/>
</dbReference>
<evidence type="ECO:0000313" key="3">
    <source>
        <dbReference type="EMBL" id="EEC07153.1"/>
    </source>
</evidence>
<keyword evidence="1" id="KW-0963">Cytoplasm</keyword>
<dbReference type="STRING" id="6945.B7PKN1"/>
<feature type="domain" description="Helicase-associated" evidence="2">
    <location>
        <begin position="3"/>
        <end position="104"/>
    </location>
</feature>
<dbReference type="AlphaFoldDB" id="B7PKN1"/>
<proteinExistence type="predicted"/>
<organism>
    <name type="scientific">Ixodes scapularis</name>
    <name type="common">Black-legged tick</name>
    <name type="synonym">Deer tick</name>
    <dbReference type="NCBI Taxonomy" id="6945"/>
    <lineage>
        <taxon>Eukaryota</taxon>
        <taxon>Metazoa</taxon>
        <taxon>Ecdysozoa</taxon>
        <taxon>Arthropoda</taxon>
        <taxon>Chelicerata</taxon>
        <taxon>Arachnida</taxon>
        <taxon>Acari</taxon>
        <taxon>Parasitiformes</taxon>
        <taxon>Ixodida</taxon>
        <taxon>Ixodoidea</taxon>
        <taxon>Ixodidae</taxon>
        <taxon>Ixodinae</taxon>
        <taxon>Ixodes</taxon>
    </lineage>
</organism>
<dbReference type="GO" id="GO:0004386">
    <property type="term" value="F:helicase activity"/>
    <property type="evidence" value="ECO:0007669"/>
    <property type="project" value="UniProtKB-KW"/>
</dbReference>
<keyword evidence="3" id="KW-0378">Hydrolase</keyword>
<keyword evidence="3" id="KW-0347">Helicase</keyword>
<sequence>MGAMGSFSPYDGDLTFVGRVMAQLPLDVRISKMIILGFVFDCLEDCIIIGKWPPVLSPFLTPDPHTACLSVQSMFSRPFQKLIEAYKSRLAWADGSFSDCLAMLQAYKLWQKFKLEGAFSRRNGVDERAWARQNFLQYKRLVEASGAFFFSVHIERLVDELKKRLVTFNIRTDPRPNIRGVDDNEHLVILRVSGIPQNQGILYDHALRRMFSCCSEHMKIFFEEFK</sequence>
<dbReference type="PaxDb" id="6945-B7PKN1"/>
<dbReference type="VEuPathDB" id="VectorBase:ISCI018549"/>